<keyword evidence="9 13" id="KW-0472">Membrane</keyword>
<evidence type="ECO:0000256" key="12">
    <source>
        <dbReference type="SAM" id="MobiDB-lite"/>
    </source>
</evidence>
<feature type="transmembrane region" description="Helical" evidence="13">
    <location>
        <begin position="434"/>
        <end position="451"/>
    </location>
</feature>
<feature type="transmembrane region" description="Helical" evidence="13">
    <location>
        <begin position="318"/>
        <end position="342"/>
    </location>
</feature>
<evidence type="ECO:0000256" key="4">
    <source>
        <dbReference type="ARBA" id="ARBA00022448"/>
    </source>
</evidence>
<dbReference type="GO" id="GO:0006811">
    <property type="term" value="P:monoatomic ion transport"/>
    <property type="evidence" value="ECO:0007669"/>
    <property type="project" value="UniProtKB-KW"/>
</dbReference>
<proteinExistence type="predicted"/>
<keyword evidence="8" id="KW-0406">Ion transport</keyword>
<feature type="transmembrane region" description="Helical" evidence="13">
    <location>
        <begin position="114"/>
        <end position="134"/>
    </location>
</feature>
<protein>
    <recommendedName>
        <fullName evidence="3">Molybdate-anion transporter</fullName>
    </recommendedName>
    <alternativeName>
        <fullName evidence="10">Major facilitator superfamily domain-containing protein 5</fullName>
    </alternativeName>
    <alternativeName>
        <fullName evidence="11">Molybdate transporter 2 homolog</fullName>
    </alternativeName>
</protein>
<dbReference type="Proteomes" id="UP000318582">
    <property type="component" value="Unassembled WGS sequence"/>
</dbReference>
<evidence type="ECO:0000256" key="7">
    <source>
        <dbReference type="ARBA" id="ARBA00022989"/>
    </source>
</evidence>
<dbReference type="EMBL" id="QEAQ01000002">
    <property type="protein sequence ID" value="TPX62511.1"/>
    <property type="molecule type" value="Genomic_DNA"/>
</dbReference>
<dbReference type="PANTHER" id="PTHR23516">
    <property type="entry name" value="SAM (S-ADENOSYL METHIONINE) TRANSPORTER"/>
    <property type="match status" value="1"/>
</dbReference>
<evidence type="ECO:0000256" key="6">
    <source>
        <dbReference type="ARBA" id="ARBA00022692"/>
    </source>
</evidence>
<evidence type="ECO:0000256" key="3">
    <source>
        <dbReference type="ARBA" id="ARBA00021242"/>
    </source>
</evidence>
<evidence type="ECO:0000256" key="2">
    <source>
        <dbReference type="ARBA" id="ARBA00004651"/>
    </source>
</evidence>
<evidence type="ECO:0000256" key="13">
    <source>
        <dbReference type="SAM" id="Phobius"/>
    </source>
</evidence>
<dbReference type="Gene3D" id="1.20.1250.20">
    <property type="entry name" value="MFS general substrate transporter like domains"/>
    <property type="match status" value="1"/>
</dbReference>
<organism evidence="14 15">
    <name type="scientific">Powellomyces hirtus</name>
    <dbReference type="NCBI Taxonomy" id="109895"/>
    <lineage>
        <taxon>Eukaryota</taxon>
        <taxon>Fungi</taxon>
        <taxon>Fungi incertae sedis</taxon>
        <taxon>Chytridiomycota</taxon>
        <taxon>Chytridiomycota incertae sedis</taxon>
        <taxon>Chytridiomycetes</taxon>
        <taxon>Spizellomycetales</taxon>
        <taxon>Powellomycetaceae</taxon>
        <taxon>Powellomyces</taxon>
    </lineage>
</organism>
<evidence type="ECO:0000313" key="14">
    <source>
        <dbReference type="EMBL" id="TPX62511.1"/>
    </source>
</evidence>
<reference evidence="14 15" key="1">
    <citation type="journal article" date="2019" name="Sci. Rep.">
        <title>Comparative genomics of chytrid fungi reveal insights into the obligate biotrophic and pathogenic lifestyle of Synchytrium endobioticum.</title>
        <authorList>
            <person name="van de Vossenberg B.T.L.H."/>
            <person name="Warris S."/>
            <person name="Nguyen H.D.T."/>
            <person name="van Gent-Pelzer M.P.E."/>
            <person name="Joly D.L."/>
            <person name="van de Geest H.C."/>
            <person name="Bonants P.J.M."/>
            <person name="Smith D.S."/>
            <person name="Levesque C.A."/>
            <person name="van der Lee T.A.J."/>
        </authorList>
    </citation>
    <scope>NUCLEOTIDE SEQUENCE [LARGE SCALE GENOMIC DNA]</scope>
    <source>
        <strain evidence="14 15">CBS 809.83</strain>
    </source>
</reference>
<evidence type="ECO:0000256" key="9">
    <source>
        <dbReference type="ARBA" id="ARBA00023136"/>
    </source>
</evidence>
<comment type="subcellular location">
    <subcellularLocation>
        <location evidence="2">Cell membrane</location>
        <topology evidence="2">Multi-pass membrane protein</topology>
    </subcellularLocation>
</comment>
<feature type="transmembrane region" description="Helical" evidence="13">
    <location>
        <begin position="141"/>
        <end position="158"/>
    </location>
</feature>
<feature type="transmembrane region" description="Helical" evidence="13">
    <location>
        <begin position="81"/>
        <end position="102"/>
    </location>
</feature>
<dbReference type="SUPFAM" id="SSF103473">
    <property type="entry name" value="MFS general substrate transporter"/>
    <property type="match status" value="1"/>
</dbReference>
<feature type="transmembrane region" description="Helical" evidence="13">
    <location>
        <begin position="283"/>
        <end position="306"/>
    </location>
</feature>
<accession>A0A507EF86</accession>
<evidence type="ECO:0000256" key="10">
    <source>
        <dbReference type="ARBA" id="ARBA00030646"/>
    </source>
</evidence>
<comment type="function">
    <text evidence="1">Mediates high-affinity intracellular uptake of the rare oligo-element molybdenum.</text>
</comment>
<evidence type="ECO:0000256" key="11">
    <source>
        <dbReference type="ARBA" id="ARBA00032555"/>
    </source>
</evidence>
<comment type="caution">
    <text evidence="14">The sequence shown here is derived from an EMBL/GenBank/DDBJ whole genome shotgun (WGS) entry which is preliminary data.</text>
</comment>
<feature type="transmembrane region" description="Helical" evidence="13">
    <location>
        <begin position="204"/>
        <end position="226"/>
    </location>
</feature>
<feature type="transmembrane region" description="Helical" evidence="13">
    <location>
        <begin position="351"/>
        <end position="369"/>
    </location>
</feature>
<evidence type="ECO:0000313" key="15">
    <source>
        <dbReference type="Proteomes" id="UP000318582"/>
    </source>
</evidence>
<keyword evidence="15" id="KW-1185">Reference proteome</keyword>
<dbReference type="InterPro" id="IPR008509">
    <property type="entry name" value="MOT2/MFSD5"/>
</dbReference>
<keyword evidence="6 13" id="KW-0812">Transmembrane</keyword>
<keyword evidence="4" id="KW-0813">Transport</keyword>
<feature type="region of interest" description="Disordered" evidence="12">
    <location>
        <begin position="35"/>
        <end position="61"/>
    </location>
</feature>
<feature type="transmembrane region" description="Helical" evidence="13">
    <location>
        <begin position="408"/>
        <end position="428"/>
    </location>
</feature>
<gene>
    <name evidence="14" type="ORF">PhCBS80983_g00239</name>
</gene>
<keyword evidence="5" id="KW-1003">Cell membrane</keyword>
<feature type="transmembrane region" description="Helical" evidence="13">
    <location>
        <begin position="375"/>
        <end position="396"/>
    </location>
</feature>
<feature type="transmembrane region" description="Helical" evidence="13">
    <location>
        <begin position="232"/>
        <end position="254"/>
    </location>
</feature>
<name>A0A507EF86_9FUNG</name>
<dbReference type="AlphaFoldDB" id="A0A507EF86"/>
<dbReference type="Pfam" id="PF05631">
    <property type="entry name" value="MFS_5"/>
    <property type="match status" value="1"/>
</dbReference>
<dbReference type="STRING" id="109895.A0A507EF86"/>
<evidence type="ECO:0000256" key="8">
    <source>
        <dbReference type="ARBA" id="ARBA00023065"/>
    </source>
</evidence>
<keyword evidence="7 13" id="KW-1133">Transmembrane helix</keyword>
<dbReference type="InterPro" id="IPR036259">
    <property type="entry name" value="MFS_trans_sf"/>
</dbReference>
<dbReference type="CDD" id="cd17487">
    <property type="entry name" value="MFS_MFSD5_like"/>
    <property type="match status" value="1"/>
</dbReference>
<dbReference type="GO" id="GO:0005886">
    <property type="term" value="C:plasma membrane"/>
    <property type="evidence" value="ECO:0007669"/>
    <property type="project" value="UniProtKB-SubCell"/>
</dbReference>
<evidence type="ECO:0000256" key="1">
    <source>
        <dbReference type="ARBA" id="ARBA00003019"/>
    </source>
</evidence>
<feature type="transmembrane region" description="Helical" evidence="13">
    <location>
        <begin position="164"/>
        <end position="183"/>
    </location>
</feature>
<dbReference type="PANTHER" id="PTHR23516:SF1">
    <property type="entry name" value="MOLYBDATE-ANION TRANSPORTER"/>
    <property type="match status" value="1"/>
</dbReference>
<dbReference type="GO" id="GO:0015098">
    <property type="term" value="F:molybdate ion transmembrane transporter activity"/>
    <property type="evidence" value="ECO:0007669"/>
    <property type="project" value="InterPro"/>
</dbReference>
<evidence type="ECO:0000256" key="5">
    <source>
        <dbReference type="ARBA" id="ARBA00022475"/>
    </source>
</evidence>
<sequence>MAENPVYRTGFGLLVITCAAASYYSRESAAPDSKAINMRRNSAGSNGKQEDELNNETEELPSPVSAEKEAALYEGFKRNYLLVYSLVMMADWLQGPSTYPLYKFYGYELSDIAILFVVGFLSSAIFGTLIGSFADRAGRKLACLMFCVIYSASCLTKLSSDFSVLLIGRLLGGVSTSLLFSVFESWMVSEHLSRGFREALLSDTFSWSTFLNGLVAIMSGILANFLSEQFGFVAPFMGSMAFLIVAGVVVQGTWRENYGSDKPSSGGGSSIRDAARAIWQDPAILAVGVMQCFFESAMYTFVFLWSPVLEHASASGNIPFGVVFAAFMVSIMIGSVIFKVLLRGGAKHEDIAFGTFGLATLALLIPVFATDELTIFVSFNLFELCCGLYFPTLGTLRSKLVPEATRSTIMNVFRVPLNLIVVVALLKVDALKSSTLFAICASLVGVSMAFANRLRSRVHNRPAKHVPVAHADNGH</sequence>